<name>W0AE17_9SPHN</name>
<dbReference type="KEGG" id="ssan:NX02_22550"/>
<dbReference type="HOGENOM" id="CLU_086594_1_0_5"/>
<keyword evidence="3" id="KW-1185">Reference proteome</keyword>
<gene>
    <name evidence="2" type="ORF">NX02_22550</name>
</gene>
<dbReference type="OrthoDB" id="343356at2"/>
<reference evidence="2 3" key="1">
    <citation type="submission" date="2013-07" db="EMBL/GenBank/DDBJ databases">
        <title>Completed genome of Sphingomonas sanxanigenens NX02.</title>
        <authorList>
            <person name="Ma T."/>
            <person name="Huang H."/>
            <person name="Wu M."/>
            <person name="Li X."/>
            <person name="Li G."/>
        </authorList>
    </citation>
    <scope>NUCLEOTIDE SEQUENCE [LARGE SCALE GENOMIC DNA]</scope>
    <source>
        <strain evidence="2 3">NX02</strain>
    </source>
</reference>
<dbReference type="STRING" id="1123269.NX02_22550"/>
<dbReference type="RefSeq" id="WP_025294258.1">
    <property type="nucleotide sequence ID" value="NZ_CP006644.1"/>
</dbReference>
<proteinExistence type="predicted"/>
<dbReference type="InterPro" id="IPR018640">
    <property type="entry name" value="DUF2063"/>
</dbReference>
<accession>W0AE17</accession>
<protein>
    <recommendedName>
        <fullName evidence="1">Putative DNA-binding domain-containing protein</fullName>
    </recommendedName>
</protein>
<dbReference type="Pfam" id="PF09836">
    <property type="entry name" value="DUF2063"/>
    <property type="match status" value="1"/>
</dbReference>
<feature type="domain" description="Putative DNA-binding" evidence="1">
    <location>
        <begin position="7"/>
        <end position="97"/>
    </location>
</feature>
<evidence type="ECO:0000313" key="3">
    <source>
        <dbReference type="Proteomes" id="UP000018851"/>
    </source>
</evidence>
<dbReference type="Proteomes" id="UP000018851">
    <property type="component" value="Chromosome"/>
</dbReference>
<dbReference type="eggNOG" id="COG3219">
    <property type="taxonomic scope" value="Bacteria"/>
</dbReference>
<dbReference type="EMBL" id="CP006644">
    <property type="protein sequence ID" value="AHE56129.1"/>
    <property type="molecule type" value="Genomic_DNA"/>
</dbReference>
<evidence type="ECO:0000259" key="1">
    <source>
        <dbReference type="Pfam" id="PF09836"/>
    </source>
</evidence>
<evidence type="ECO:0000313" key="2">
    <source>
        <dbReference type="EMBL" id="AHE56129.1"/>
    </source>
</evidence>
<organism evidence="2 3">
    <name type="scientific">Sphingomonas sanxanigenens DSM 19645 = NX02</name>
    <dbReference type="NCBI Taxonomy" id="1123269"/>
    <lineage>
        <taxon>Bacteria</taxon>
        <taxon>Pseudomonadati</taxon>
        <taxon>Pseudomonadota</taxon>
        <taxon>Alphaproteobacteria</taxon>
        <taxon>Sphingomonadales</taxon>
        <taxon>Sphingomonadaceae</taxon>
        <taxon>Sphingomonas</taxon>
    </lineage>
</organism>
<sequence length="255" mass="27325">MADLAGTQRAFLAQLIGDDGGNPGVSDGPHADAKRRLGIYRNAYRLTLRGAIRHNHRRCAAWLGDDRFDRAADDYATATPSPFRNLRDYGGGFATFLAVRFPDHPDIAELAALDWAIDAAFDGPDAAALDAAAVTALATDAWIERPLALHPAASLVEATHNLAPVWRALEAGETPPAMVPLGRRAVLLVWRMDGQPHFRTLDENEGEALRHVAVGASFAAICAMLEKRLGAEEATTAAGTMLGGWLRDGVLVWSA</sequence>
<dbReference type="PATRIC" id="fig|1123269.5.peg.4410"/>
<dbReference type="AlphaFoldDB" id="W0AE17"/>